<dbReference type="AlphaFoldDB" id="A0A286DGQ1"/>
<evidence type="ECO:0000313" key="15">
    <source>
        <dbReference type="Proteomes" id="UP000219374"/>
    </source>
</evidence>
<dbReference type="EC" id="5.6.2.4" evidence="9"/>
<sequence>MSSRAAYLRASAELRDNPGQWAAYESEGHCVVLAGPGSGKTRTLTIKMARMLAEDVPEPRGIACITYNNECARELEERLASLGVEPGGRVFVGTIHSFSLTQVILPYAKVAGMGLPDQFRVATRSESAQSLKDAIVQVFGGPRDLREWELPMSHHRRTVLNRDSEAWRQKREQLADLVEAFEAQLRRRALIDFDDMPLLAVRALRSNPWLQRALLAKYPVLVVDEYQDLGAALHRMVLGLCFSAGMRLFAVGDIDQSIYGFTGARPSLLKSLSEREDVQTVPLRLNYRCGNRIVAASRVALGHDRDYEAAKGAKQGAVFIHRLGGRYEEQAARLITQFLPQALARHPTLSYRDVAVLYPAAWIGDAVANVAAAVDIAYLRTDANALYPRNSRLMQWLELCGQWCCGGWKTGSPRFSRVLRDGRRLFSEVLSGEAASLDFHGKLIKCLWGQRDAALKLHDWLNHLVGEVIEPFSDGCVGLHDELEILSEFMAKVAPGGGHADMILGSLAGNGGQLDRITLSTLHSAKGKEFAVVFMFGIDARNLPRPGSNTAQAEEARRLFYVGFTRAKLEIHLVHTAGAPSSFIGHIQQYLDEA</sequence>
<evidence type="ECO:0000256" key="1">
    <source>
        <dbReference type="ARBA" id="ARBA00009922"/>
    </source>
</evidence>
<comment type="catalytic activity">
    <reaction evidence="8">
        <text>Couples ATP hydrolysis with the unwinding of duplex DNA by translocating in the 3'-5' direction.</text>
        <dbReference type="EC" id="5.6.2.4"/>
    </reaction>
</comment>
<dbReference type="GO" id="GO:0005829">
    <property type="term" value="C:cytosol"/>
    <property type="evidence" value="ECO:0007669"/>
    <property type="project" value="TreeGrafter"/>
</dbReference>
<keyword evidence="2 12" id="KW-0547">Nucleotide-binding</keyword>
<dbReference type="OrthoDB" id="1100019at2"/>
<dbReference type="Gene3D" id="3.40.50.300">
    <property type="entry name" value="P-loop containing nucleotide triphosphate hydrolases"/>
    <property type="match status" value="2"/>
</dbReference>
<dbReference type="CDD" id="cd17932">
    <property type="entry name" value="DEXQc_UvrD"/>
    <property type="match status" value="1"/>
</dbReference>
<feature type="domain" description="UvrD-like helicase ATP-binding" evidence="13">
    <location>
        <begin position="13"/>
        <end position="290"/>
    </location>
</feature>
<evidence type="ECO:0000256" key="12">
    <source>
        <dbReference type="PROSITE-ProRule" id="PRU00560"/>
    </source>
</evidence>
<dbReference type="Pfam" id="PF00580">
    <property type="entry name" value="UvrD-helicase"/>
    <property type="match status" value="1"/>
</dbReference>
<evidence type="ECO:0000313" key="14">
    <source>
        <dbReference type="EMBL" id="SOD57838.1"/>
    </source>
</evidence>
<dbReference type="GO" id="GO:0033202">
    <property type="term" value="C:DNA helicase complex"/>
    <property type="evidence" value="ECO:0007669"/>
    <property type="project" value="TreeGrafter"/>
</dbReference>
<keyword evidence="6" id="KW-0238">DNA-binding</keyword>
<dbReference type="Proteomes" id="UP000219374">
    <property type="component" value="Unassembled WGS sequence"/>
</dbReference>
<gene>
    <name evidence="14" type="ORF">SAMN06296416_1185</name>
</gene>
<comment type="catalytic activity">
    <reaction evidence="11">
        <text>ATP + H2O = ADP + phosphate + H(+)</text>
        <dbReference type="Rhea" id="RHEA:13065"/>
        <dbReference type="ChEBI" id="CHEBI:15377"/>
        <dbReference type="ChEBI" id="CHEBI:15378"/>
        <dbReference type="ChEBI" id="CHEBI:30616"/>
        <dbReference type="ChEBI" id="CHEBI:43474"/>
        <dbReference type="ChEBI" id="CHEBI:456216"/>
        <dbReference type="EC" id="5.6.2.4"/>
    </reaction>
</comment>
<keyword evidence="5 12" id="KW-0067">ATP-binding</keyword>
<dbReference type="InterPro" id="IPR027417">
    <property type="entry name" value="P-loop_NTPase"/>
</dbReference>
<evidence type="ECO:0000259" key="13">
    <source>
        <dbReference type="PROSITE" id="PS51198"/>
    </source>
</evidence>
<dbReference type="GO" id="GO:0000725">
    <property type="term" value="P:recombinational repair"/>
    <property type="evidence" value="ECO:0007669"/>
    <property type="project" value="TreeGrafter"/>
</dbReference>
<evidence type="ECO:0000256" key="9">
    <source>
        <dbReference type="ARBA" id="ARBA00034808"/>
    </source>
</evidence>
<dbReference type="Pfam" id="PF13361">
    <property type="entry name" value="UvrD_C"/>
    <property type="match status" value="1"/>
</dbReference>
<dbReference type="PROSITE" id="PS51198">
    <property type="entry name" value="UVRD_HELICASE_ATP_BIND"/>
    <property type="match status" value="1"/>
</dbReference>
<evidence type="ECO:0000256" key="4">
    <source>
        <dbReference type="ARBA" id="ARBA00022806"/>
    </source>
</evidence>
<proteinExistence type="inferred from homology"/>
<keyword evidence="15" id="KW-1185">Reference proteome</keyword>
<protein>
    <recommendedName>
        <fullName evidence="9">DNA 3'-5' helicase</fullName>
        <ecNumber evidence="9">5.6.2.4</ecNumber>
    </recommendedName>
    <alternativeName>
        <fullName evidence="10">DNA 3'-5' helicase II</fullName>
    </alternativeName>
</protein>
<dbReference type="InterPro" id="IPR013986">
    <property type="entry name" value="DExx_box_DNA_helicase_dom_sf"/>
</dbReference>
<evidence type="ECO:0000256" key="10">
    <source>
        <dbReference type="ARBA" id="ARBA00034923"/>
    </source>
</evidence>
<keyword evidence="7" id="KW-0413">Isomerase</keyword>
<dbReference type="SUPFAM" id="SSF52540">
    <property type="entry name" value="P-loop containing nucleoside triphosphate hydrolases"/>
    <property type="match status" value="1"/>
</dbReference>
<organism evidence="14 15">
    <name type="scientific">Pseudoxanthomonas wuyuanensis</name>
    <dbReference type="NCBI Taxonomy" id="1073196"/>
    <lineage>
        <taxon>Bacteria</taxon>
        <taxon>Pseudomonadati</taxon>
        <taxon>Pseudomonadota</taxon>
        <taxon>Gammaproteobacteria</taxon>
        <taxon>Lysobacterales</taxon>
        <taxon>Lysobacteraceae</taxon>
        <taxon>Pseudoxanthomonas</taxon>
    </lineage>
</organism>
<dbReference type="PANTHER" id="PTHR11070">
    <property type="entry name" value="UVRD / RECB / PCRA DNA HELICASE FAMILY MEMBER"/>
    <property type="match status" value="1"/>
</dbReference>
<evidence type="ECO:0000256" key="7">
    <source>
        <dbReference type="ARBA" id="ARBA00023235"/>
    </source>
</evidence>
<evidence type="ECO:0000256" key="5">
    <source>
        <dbReference type="ARBA" id="ARBA00022840"/>
    </source>
</evidence>
<evidence type="ECO:0000256" key="8">
    <source>
        <dbReference type="ARBA" id="ARBA00034617"/>
    </source>
</evidence>
<dbReference type="RefSeq" id="WP_097123738.1">
    <property type="nucleotide sequence ID" value="NZ_OCND01000018.1"/>
</dbReference>
<reference evidence="14 15" key="1">
    <citation type="submission" date="2017-09" db="EMBL/GenBank/DDBJ databases">
        <authorList>
            <person name="Ehlers B."/>
            <person name="Leendertz F.H."/>
        </authorList>
    </citation>
    <scope>NUCLEOTIDE SEQUENCE [LARGE SCALE GENOMIC DNA]</scope>
    <source>
        <strain evidence="14 15">CGMCC 1.10978</strain>
    </source>
</reference>
<dbReference type="InterPro" id="IPR014017">
    <property type="entry name" value="DNA_helicase_UvrD-like_C"/>
</dbReference>
<dbReference type="EMBL" id="OCND01000018">
    <property type="protein sequence ID" value="SOD57838.1"/>
    <property type="molecule type" value="Genomic_DNA"/>
</dbReference>
<evidence type="ECO:0000256" key="6">
    <source>
        <dbReference type="ARBA" id="ARBA00023125"/>
    </source>
</evidence>
<dbReference type="GO" id="GO:0016887">
    <property type="term" value="F:ATP hydrolysis activity"/>
    <property type="evidence" value="ECO:0007669"/>
    <property type="project" value="RHEA"/>
</dbReference>
<accession>A0A286DGQ1</accession>
<feature type="binding site" evidence="12">
    <location>
        <begin position="34"/>
        <end position="41"/>
    </location>
    <ligand>
        <name>ATP</name>
        <dbReference type="ChEBI" id="CHEBI:30616"/>
    </ligand>
</feature>
<comment type="similarity">
    <text evidence="1">Belongs to the helicase family. UvrD subfamily.</text>
</comment>
<evidence type="ECO:0000256" key="3">
    <source>
        <dbReference type="ARBA" id="ARBA00022801"/>
    </source>
</evidence>
<name>A0A286DGQ1_9GAMM</name>
<evidence type="ECO:0000256" key="2">
    <source>
        <dbReference type="ARBA" id="ARBA00022741"/>
    </source>
</evidence>
<dbReference type="GO" id="GO:0003677">
    <property type="term" value="F:DNA binding"/>
    <property type="evidence" value="ECO:0007669"/>
    <property type="project" value="UniProtKB-KW"/>
</dbReference>
<dbReference type="GO" id="GO:0005524">
    <property type="term" value="F:ATP binding"/>
    <property type="evidence" value="ECO:0007669"/>
    <property type="project" value="UniProtKB-UniRule"/>
</dbReference>
<dbReference type="Gene3D" id="1.10.10.160">
    <property type="match status" value="1"/>
</dbReference>
<evidence type="ECO:0000256" key="11">
    <source>
        <dbReference type="ARBA" id="ARBA00048988"/>
    </source>
</evidence>
<dbReference type="GO" id="GO:0043138">
    <property type="term" value="F:3'-5' DNA helicase activity"/>
    <property type="evidence" value="ECO:0007669"/>
    <property type="project" value="UniProtKB-EC"/>
</dbReference>
<keyword evidence="3 12" id="KW-0378">Hydrolase</keyword>
<dbReference type="InterPro" id="IPR014016">
    <property type="entry name" value="UvrD-like_ATP-bd"/>
</dbReference>
<keyword evidence="4 12" id="KW-0347">Helicase</keyword>
<dbReference type="InterPro" id="IPR000212">
    <property type="entry name" value="DNA_helicase_UvrD/REP"/>
</dbReference>
<dbReference type="PANTHER" id="PTHR11070:SF2">
    <property type="entry name" value="ATP-DEPENDENT DNA HELICASE SRS2"/>
    <property type="match status" value="1"/>
</dbReference>